<evidence type="ECO:0000313" key="3">
    <source>
        <dbReference type="Proteomes" id="UP000317171"/>
    </source>
</evidence>
<reference evidence="2 3" key="1">
    <citation type="submission" date="2019-02" db="EMBL/GenBank/DDBJ databases">
        <title>Deep-cultivation of Planctomycetes and their phenomic and genomic characterization uncovers novel biology.</title>
        <authorList>
            <person name="Wiegand S."/>
            <person name="Jogler M."/>
            <person name="Boedeker C."/>
            <person name="Pinto D."/>
            <person name="Vollmers J."/>
            <person name="Rivas-Marin E."/>
            <person name="Kohn T."/>
            <person name="Peeters S.H."/>
            <person name="Heuer A."/>
            <person name="Rast P."/>
            <person name="Oberbeckmann S."/>
            <person name="Bunk B."/>
            <person name="Jeske O."/>
            <person name="Meyerdierks A."/>
            <person name="Storesund J.E."/>
            <person name="Kallscheuer N."/>
            <person name="Luecker S."/>
            <person name="Lage O.M."/>
            <person name="Pohl T."/>
            <person name="Merkel B.J."/>
            <person name="Hornburger P."/>
            <person name="Mueller R.-W."/>
            <person name="Bruemmer F."/>
            <person name="Labrenz M."/>
            <person name="Spormann A.M."/>
            <person name="Op den Camp H."/>
            <person name="Overmann J."/>
            <person name="Amann R."/>
            <person name="Jetten M.S.M."/>
            <person name="Mascher T."/>
            <person name="Medema M.H."/>
            <person name="Devos D.P."/>
            <person name="Kaster A.-K."/>
            <person name="Ovreas L."/>
            <person name="Rohde M."/>
            <person name="Galperin M.Y."/>
            <person name="Jogler C."/>
        </authorList>
    </citation>
    <scope>NUCLEOTIDE SEQUENCE [LARGE SCALE GENOMIC DNA]</scope>
    <source>
        <strain evidence="2 3">Pan241w</strain>
    </source>
</reference>
<dbReference type="Proteomes" id="UP000317171">
    <property type="component" value="Chromosome"/>
</dbReference>
<evidence type="ECO:0000313" key="2">
    <source>
        <dbReference type="EMBL" id="QDT40688.1"/>
    </source>
</evidence>
<keyword evidence="3" id="KW-1185">Reference proteome</keyword>
<name>A0A517RA05_9PLAN</name>
<gene>
    <name evidence="2" type="ORF">Pan241w_07460</name>
</gene>
<accession>A0A517RA05</accession>
<sequence>MISLSFLFRIFLPWRRALLCHSHVSILNIIAIRLRGHSPELLIDTLVRLRMKDRDVEIQQIERCYIKNRQTYLDASTLAALVEQEIEREQARKREQERERELLADPTVLDQPSE</sequence>
<feature type="compositionally biased region" description="Basic and acidic residues" evidence="1">
    <location>
        <begin position="90"/>
        <end position="103"/>
    </location>
</feature>
<organism evidence="2 3">
    <name type="scientific">Gimesia alba</name>
    <dbReference type="NCBI Taxonomy" id="2527973"/>
    <lineage>
        <taxon>Bacteria</taxon>
        <taxon>Pseudomonadati</taxon>
        <taxon>Planctomycetota</taxon>
        <taxon>Planctomycetia</taxon>
        <taxon>Planctomycetales</taxon>
        <taxon>Planctomycetaceae</taxon>
        <taxon>Gimesia</taxon>
    </lineage>
</organism>
<dbReference type="AlphaFoldDB" id="A0A517RA05"/>
<protein>
    <submittedName>
        <fullName evidence="2">Uncharacterized protein</fullName>
    </submittedName>
</protein>
<dbReference type="EMBL" id="CP036269">
    <property type="protein sequence ID" value="QDT40688.1"/>
    <property type="molecule type" value="Genomic_DNA"/>
</dbReference>
<dbReference type="KEGG" id="gaz:Pan241w_07460"/>
<evidence type="ECO:0000256" key="1">
    <source>
        <dbReference type="SAM" id="MobiDB-lite"/>
    </source>
</evidence>
<proteinExistence type="predicted"/>
<feature type="region of interest" description="Disordered" evidence="1">
    <location>
        <begin position="90"/>
        <end position="114"/>
    </location>
</feature>